<name>S2KDP6_MUCC1</name>
<evidence type="ECO:0000313" key="2">
    <source>
        <dbReference type="Proteomes" id="UP000014254"/>
    </source>
</evidence>
<keyword evidence="2" id="KW-1185">Reference proteome</keyword>
<dbReference type="Proteomes" id="UP000014254">
    <property type="component" value="Unassembled WGS sequence"/>
</dbReference>
<dbReference type="InParanoid" id="S2KDP6"/>
<dbReference type="OrthoDB" id="10601364at2759"/>
<proteinExistence type="predicted"/>
<dbReference type="EMBL" id="KE123920">
    <property type="protein sequence ID" value="EPB90450.1"/>
    <property type="molecule type" value="Genomic_DNA"/>
</dbReference>
<sequence>MHSLAYLARVFEQGVILTVDGSYISGSCNFQDDAGVNFTYMMFNAAPNTYHHIWGSIVVHAYFSRRSSRAAYFMKMSATKIGVAKISATKGIDLERVSYDLNVSSLEESIKFKFMLALFLVQRWDEQSSIVNVNIDFEKGDKVELARDILMMQQRLIAAGFMPEATPPVLALQPGVVVGERRRRPGMILENELVVLNPELRAVTLEALKDPALLDSGVLPALVAIPANDPAPVV</sequence>
<dbReference type="AlphaFoldDB" id="S2KDP6"/>
<gene>
    <name evidence="1" type="ORF">HMPREF1544_02658</name>
</gene>
<accession>S2KDP6</accession>
<protein>
    <submittedName>
        <fullName evidence="1">Uncharacterized protein</fullName>
    </submittedName>
</protein>
<evidence type="ECO:0000313" key="1">
    <source>
        <dbReference type="EMBL" id="EPB90450.1"/>
    </source>
</evidence>
<reference evidence="2" key="1">
    <citation type="submission" date="2013-05" db="EMBL/GenBank/DDBJ databases">
        <title>The Genome sequence of Mucor circinelloides f. circinelloides 1006PhL.</title>
        <authorList>
            <consortium name="The Broad Institute Genomics Platform"/>
            <person name="Cuomo C."/>
            <person name="Earl A."/>
            <person name="Findley K."/>
            <person name="Lee S.C."/>
            <person name="Walker B."/>
            <person name="Young S."/>
            <person name="Zeng Q."/>
            <person name="Gargeya S."/>
            <person name="Fitzgerald M."/>
            <person name="Haas B."/>
            <person name="Abouelleil A."/>
            <person name="Allen A.W."/>
            <person name="Alvarado L."/>
            <person name="Arachchi H.M."/>
            <person name="Berlin A.M."/>
            <person name="Chapman S.B."/>
            <person name="Gainer-Dewar J."/>
            <person name="Goldberg J."/>
            <person name="Griggs A."/>
            <person name="Gujja S."/>
            <person name="Hansen M."/>
            <person name="Howarth C."/>
            <person name="Imamovic A."/>
            <person name="Ireland A."/>
            <person name="Larimer J."/>
            <person name="McCowan C."/>
            <person name="Murphy C."/>
            <person name="Pearson M."/>
            <person name="Poon T.W."/>
            <person name="Priest M."/>
            <person name="Roberts A."/>
            <person name="Saif S."/>
            <person name="Shea T."/>
            <person name="Sisk P."/>
            <person name="Sykes S."/>
            <person name="Wortman J."/>
            <person name="Nusbaum C."/>
            <person name="Birren B."/>
        </authorList>
    </citation>
    <scope>NUCLEOTIDE SEQUENCE [LARGE SCALE GENOMIC DNA]</scope>
    <source>
        <strain evidence="2">1006PhL</strain>
    </source>
</reference>
<dbReference type="VEuPathDB" id="FungiDB:HMPREF1544_02658"/>
<organism evidence="1 2">
    <name type="scientific">Mucor circinelloides f. circinelloides (strain 1006PhL)</name>
    <name type="common">Mucormycosis agent</name>
    <name type="synonym">Calyptromyces circinelloides</name>
    <dbReference type="NCBI Taxonomy" id="1220926"/>
    <lineage>
        <taxon>Eukaryota</taxon>
        <taxon>Fungi</taxon>
        <taxon>Fungi incertae sedis</taxon>
        <taxon>Mucoromycota</taxon>
        <taxon>Mucoromycotina</taxon>
        <taxon>Mucoromycetes</taxon>
        <taxon>Mucorales</taxon>
        <taxon>Mucorineae</taxon>
        <taxon>Mucoraceae</taxon>
        <taxon>Mucor</taxon>
    </lineage>
</organism>